<protein>
    <submittedName>
        <fullName evidence="5">NHERF family PDZ scaffold protein 4</fullName>
    </submittedName>
</protein>
<evidence type="ECO:0000256" key="3">
    <source>
        <dbReference type="ARBA" id="ARBA00022737"/>
    </source>
</evidence>
<dbReference type="GO" id="GO:0005903">
    <property type="term" value="C:brush border"/>
    <property type="evidence" value="ECO:0007669"/>
    <property type="project" value="Ensembl"/>
</dbReference>
<keyword evidence="3" id="KW-0677">Repeat</keyword>
<dbReference type="GO" id="GO:0043296">
    <property type="term" value="C:apical junction complex"/>
    <property type="evidence" value="ECO:0007669"/>
    <property type="project" value="Ensembl"/>
</dbReference>
<dbReference type="Pfam" id="PF00595">
    <property type="entry name" value="PDZ"/>
    <property type="match status" value="3"/>
</dbReference>
<sequence>MKQKEGLEDTMELTLKFEFNPKDGIDNPALSLAEDSEPEGVLRPQFCSLAKGDGEGFGFCLRQESGRDGHIVRQVELEGPAQRRGLRDGDRILEVNGEYVDDMEHFRVVQKIKASGNQVSLVLLDGNAYEVAKALDRNLAQLLPRHGRPRLCHVIKDKGGFGFSISAPEGVKGTFRLSVTRDGPADKAGVPSGSWLLELNGASVRNWTYPQLTRKLKQSGSKATLLVLDAESEEFYRLRGLKVTAAMADASTVPFKVRKIHMVKGPEGYGFLMEEKCRSGRMGQILREVDAGLPAEKAGMRDGDRLLAVNGESIDGLDHQGVVFGIRASGTQVTLLVIDAEGDKFYNSVGLSPLLFYEDKDPPLGSCAAPASSPIMPQENGCPAAVPRLCQLSVGPEGNGFELACTSDGTRVFVTQVTSGGAGSRAGLKEGDAVIEVNGRNVKGERYEEVLERMKEGGSPLALLVVSPEKDRDITADMAVN</sequence>
<feature type="domain" description="PDZ" evidence="4">
    <location>
        <begin position="151"/>
        <end position="231"/>
    </location>
</feature>
<reference evidence="5" key="1">
    <citation type="submission" date="2025-05" db="UniProtKB">
        <authorList>
            <consortium name="Ensembl"/>
        </authorList>
    </citation>
    <scope>IDENTIFICATION</scope>
</reference>
<dbReference type="InterPro" id="IPR041489">
    <property type="entry name" value="PDZ_6"/>
</dbReference>
<evidence type="ECO:0000259" key="4">
    <source>
        <dbReference type="PROSITE" id="PS50106"/>
    </source>
</evidence>
<accession>A0A8D0H0Y8</accession>
<dbReference type="SUPFAM" id="SSF50156">
    <property type="entry name" value="PDZ domain-like"/>
    <property type="match status" value="4"/>
</dbReference>
<dbReference type="Gene3D" id="2.30.42.10">
    <property type="match status" value="4"/>
</dbReference>
<evidence type="ECO:0000256" key="1">
    <source>
        <dbReference type="ARBA" id="ARBA00004236"/>
    </source>
</evidence>
<dbReference type="GO" id="GO:0072659">
    <property type="term" value="P:protein localization to plasma membrane"/>
    <property type="evidence" value="ECO:0007669"/>
    <property type="project" value="TreeGrafter"/>
</dbReference>
<dbReference type="GO" id="GO:0043495">
    <property type="term" value="F:protein-membrane adaptor activity"/>
    <property type="evidence" value="ECO:0007669"/>
    <property type="project" value="TreeGrafter"/>
</dbReference>
<evidence type="ECO:0000256" key="2">
    <source>
        <dbReference type="ARBA" id="ARBA00022475"/>
    </source>
</evidence>
<dbReference type="InterPro" id="IPR001478">
    <property type="entry name" value="PDZ"/>
</dbReference>
<dbReference type="Pfam" id="PF17820">
    <property type="entry name" value="PDZ_6"/>
    <property type="match status" value="1"/>
</dbReference>
<evidence type="ECO:0000313" key="6">
    <source>
        <dbReference type="Proteomes" id="UP000694392"/>
    </source>
</evidence>
<dbReference type="GO" id="GO:1990381">
    <property type="term" value="F:ubiquitin-specific protease binding"/>
    <property type="evidence" value="ECO:0007669"/>
    <property type="project" value="Ensembl"/>
</dbReference>
<feature type="domain" description="PDZ" evidence="4">
    <location>
        <begin position="389"/>
        <end position="469"/>
    </location>
</feature>
<dbReference type="SMART" id="SM00228">
    <property type="entry name" value="PDZ"/>
    <property type="match status" value="4"/>
</dbReference>
<dbReference type="PANTHER" id="PTHR14191">
    <property type="entry name" value="PDZ DOMAIN CONTAINING PROTEIN"/>
    <property type="match status" value="1"/>
</dbReference>
<organism evidence="5 6">
    <name type="scientific">Sphenodon punctatus</name>
    <name type="common">Tuatara</name>
    <name type="synonym">Hatteria punctata</name>
    <dbReference type="NCBI Taxonomy" id="8508"/>
    <lineage>
        <taxon>Eukaryota</taxon>
        <taxon>Metazoa</taxon>
        <taxon>Chordata</taxon>
        <taxon>Craniata</taxon>
        <taxon>Vertebrata</taxon>
        <taxon>Euteleostomi</taxon>
        <taxon>Lepidosauria</taxon>
        <taxon>Sphenodontia</taxon>
        <taxon>Sphenodontidae</taxon>
        <taxon>Sphenodon</taxon>
    </lineage>
</organism>
<dbReference type="GeneTree" id="ENSGT00950000182849"/>
<feature type="domain" description="PDZ" evidence="4">
    <location>
        <begin position="259"/>
        <end position="341"/>
    </location>
</feature>
<dbReference type="GO" id="GO:0010754">
    <property type="term" value="P:negative regulation of cGMP-mediated signaling"/>
    <property type="evidence" value="ECO:0007669"/>
    <property type="project" value="Ensembl"/>
</dbReference>
<comment type="subcellular location">
    <subcellularLocation>
        <location evidence="1">Cell membrane</location>
    </subcellularLocation>
</comment>
<dbReference type="PROSITE" id="PS50106">
    <property type="entry name" value="PDZ"/>
    <property type="match status" value="4"/>
</dbReference>
<dbReference type="GO" id="GO:0016324">
    <property type="term" value="C:apical plasma membrane"/>
    <property type="evidence" value="ECO:0007669"/>
    <property type="project" value="TreeGrafter"/>
</dbReference>
<name>A0A8D0H0Y8_SPHPU</name>
<proteinExistence type="predicted"/>
<keyword evidence="6" id="KW-1185">Reference proteome</keyword>
<dbReference type="InterPro" id="IPR051067">
    <property type="entry name" value="NHER"/>
</dbReference>
<feature type="domain" description="PDZ" evidence="4">
    <location>
        <begin position="46"/>
        <end position="127"/>
    </location>
</feature>
<gene>
    <name evidence="5" type="primary">NHERF4</name>
</gene>
<dbReference type="GO" id="GO:0030251">
    <property type="term" value="F:guanylate cyclase inhibitor activity"/>
    <property type="evidence" value="ECO:0007669"/>
    <property type="project" value="Ensembl"/>
</dbReference>
<dbReference type="OMA" id="AWIPTGA"/>
<dbReference type="CDD" id="cd06768">
    <property type="entry name" value="PDZ_NHERF-like"/>
    <property type="match status" value="4"/>
</dbReference>
<dbReference type="PANTHER" id="PTHR14191:SF20">
    <property type="entry name" value="NA(+)_H(+) EXCHANGE REGULATORY COFACTOR NHE-RF4"/>
    <property type="match status" value="1"/>
</dbReference>
<evidence type="ECO:0000313" key="5">
    <source>
        <dbReference type="Ensembl" id="ENSSPUP00000014431.1"/>
    </source>
</evidence>
<keyword evidence="2" id="KW-0472">Membrane</keyword>
<dbReference type="AlphaFoldDB" id="A0A8D0H0Y8"/>
<dbReference type="Ensembl" id="ENSSPUT00000015386.1">
    <property type="protein sequence ID" value="ENSSPUP00000014418.1"/>
    <property type="gene ID" value="ENSSPUG00000011130.1"/>
</dbReference>
<dbReference type="Ensembl" id="ENSSPUT00000015399.1">
    <property type="protein sequence ID" value="ENSSPUP00000014431.1"/>
    <property type="gene ID" value="ENSSPUG00000011130.1"/>
</dbReference>
<keyword evidence="2" id="KW-1003">Cell membrane</keyword>
<dbReference type="Proteomes" id="UP000694392">
    <property type="component" value="Unplaced"/>
</dbReference>
<dbReference type="InterPro" id="IPR036034">
    <property type="entry name" value="PDZ_sf"/>
</dbReference>